<dbReference type="EMBL" id="JAVLET010000006">
    <property type="protein sequence ID" value="KAL0468764.1"/>
    <property type="molecule type" value="Genomic_DNA"/>
</dbReference>
<feature type="region of interest" description="Disordered" evidence="1">
    <location>
        <begin position="266"/>
        <end position="348"/>
    </location>
</feature>
<gene>
    <name evidence="2" type="ORF">QR685DRAFT_573064</name>
</gene>
<comment type="caution">
    <text evidence="2">The sequence shown here is derived from an EMBL/GenBank/DDBJ whole genome shotgun (WGS) entry which is preliminary data.</text>
</comment>
<proteinExistence type="predicted"/>
<accession>A0ABR3D7V0</accession>
<keyword evidence="3" id="KW-1185">Reference proteome</keyword>
<feature type="compositionally biased region" description="Basic and acidic residues" evidence="1">
    <location>
        <begin position="288"/>
        <end position="299"/>
    </location>
</feature>
<evidence type="ECO:0000313" key="3">
    <source>
        <dbReference type="Proteomes" id="UP001451303"/>
    </source>
</evidence>
<sequence>MHGLASCPRHLNGGRTRPFFLPVCPTARPNASSLNQEFDNAYYRVFQSHLSQGADVLTGCSSVRHSPTKGGIIPVAAECRQGHCTEPRGVLRHPRQLYQVHSLDMIYVTRKYDTVVSFPPVHHQSWEKFPSPIRPRHTVFFPLRARTKNCSEEAMTDMQHAREEAEREGHSNVSATLWCSIIRASVGRTKGRRGHSALSANSDSKLARSASFVVIPGGGRYGVGTSTGRQPEDAISWWLVAHAENDSHSSPISICFSAQCRMHLPGRTPTRHTTQTNFRRGDALNTERQTEMEPDEHPRVARRAVTGPGARPGRESSSQMKWINANSGTLSPERLELAQPAPGRRNEV</sequence>
<evidence type="ECO:0000256" key="1">
    <source>
        <dbReference type="SAM" id="MobiDB-lite"/>
    </source>
</evidence>
<organism evidence="2 3">
    <name type="scientific">Neurospora intermedia</name>
    <dbReference type="NCBI Taxonomy" id="5142"/>
    <lineage>
        <taxon>Eukaryota</taxon>
        <taxon>Fungi</taxon>
        <taxon>Dikarya</taxon>
        <taxon>Ascomycota</taxon>
        <taxon>Pezizomycotina</taxon>
        <taxon>Sordariomycetes</taxon>
        <taxon>Sordariomycetidae</taxon>
        <taxon>Sordariales</taxon>
        <taxon>Sordariaceae</taxon>
        <taxon>Neurospora</taxon>
    </lineage>
</organism>
<protein>
    <submittedName>
        <fullName evidence="2">Uncharacterized protein</fullName>
    </submittedName>
</protein>
<evidence type="ECO:0000313" key="2">
    <source>
        <dbReference type="EMBL" id="KAL0468764.1"/>
    </source>
</evidence>
<feature type="compositionally biased region" description="Polar residues" evidence="1">
    <location>
        <begin position="315"/>
        <end position="330"/>
    </location>
</feature>
<reference evidence="2 3" key="1">
    <citation type="submission" date="2023-09" db="EMBL/GenBank/DDBJ databases">
        <title>Multi-omics analysis of a traditional fermented food reveals byproduct-associated fungal strains for waste-to-food upcycling.</title>
        <authorList>
            <consortium name="Lawrence Berkeley National Laboratory"/>
            <person name="Rekdal V.M."/>
            <person name="Villalobos-Escobedo J.M."/>
            <person name="Rodriguez-Valeron N."/>
            <person name="Garcia M.O."/>
            <person name="Vasquez D.P."/>
            <person name="Damayanti I."/>
            <person name="Sorensen P.M."/>
            <person name="Baidoo E.E."/>
            <person name="De Carvalho A.C."/>
            <person name="Riley R."/>
            <person name="Lipzen A."/>
            <person name="He G."/>
            <person name="Yan M."/>
            <person name="Haridas S."/>
            <person name="Daum C."/>
            <person name="Yoshinaga Y."/>
            <person name="Ng V."/>
            <person name="Grigoriev I.V."/>
            <person name="Munk R."/>
            <person name="Nuraida L."/>
            <person name="Wijaya C.H."/>
            <person name="Morales P.-C."/>
            <person name="Keasling J.D."/>
        </authorList>
    </citation>
    <scope>NUCLEOTIDE SEQUENCE [LARGE SCALE GENOMIC DNA]</scope>
    <source>
        <strain evidence="2 3">FGSC 2613</strain>
    </source>
</reference>
<dbReference type="Proteomes" id="UP001451303">
    <property type="component" value="Unassembled WGS sequence"/>
</dbReference>
<name>A0ABR3D7V0_NEUIN</name>